<evidence type="ECO:0000313" key="1">
    <source>
        <dbReference type="EnsemblPlants" id="LPERR01G06780.1"/>
    </source>
</evidence>
<reference evidence="2" key="2">
    <citation type="submission" date="2013-12" db="EMBL/GenBank/DDBJ databases">
        <authorList>
            <person name="Yu Y."/>
            <person name="Lee S."/>
            <person name="de Baynast K."/>
            <person name="Wissotski M."/>
            <person name="Liu L."/>
            <person name="Talag J."/>
            <person name="Goicoechea J."/>
            <person name="Angelova A."/>
            <person name="Jetty R."/>
            <person name="Kudrna D."/>
            <person name="Golser W."/>
            <person name="Rivera L."/>
            <person name="Zhang J."/>
            <person name="Wing R."/>
        </authorList>
    </citation>
    <scope>NUCLEOTIDE SEQUENCE</scope>
</reference>
<name>A0A0D9UY88_9ORYZ</name>
<accession>A0A0D9UY88</accession>
<dbReference type="Proteomes" id="UP000032180">
    <property type="component" value="Chromosome 1"/>
</dbReference>
<proteinExistence type="predicted"/>
<protein>
    <submittedName>
        <fullName evidence="1">Uncharacterized protein</fullName>
    </submittedName>
</protein>
<dbReference type="AlphaFoldDB" id="A0A0D9UY88"/>
<dbReference type="EnsemblPlants" id="LPERR01G06780.1">
    <property type="protein sequence ID" value="LPERR01G06780.1"/>
    <property type="gene ID" value="LPERR01G06780"/>
</dbReference>
<organism evidence="1 2">
    <name type="scientific">Leersia perrieri</name>
    <dbReference type="NCBI Taxonomy" id="77586"/>
    <lineage>
        <taxon>Eukaryota</taxon>
        <taxon>Viridiplantae</taxon>
        <taxon>Streptophyta</taxon>
        <taxon>Embryophyta</taxon>
        <taxon>Tracheophyta</taxon>
        <taxon>Spermatophyta</taxon>
        <taxon>Magnoliopsida</taxon>
        <taxon>Liliopsida</taxon>
        <taxon>Poales</taxon>
        <taxon>Poaceae</taxon>
        <taxon>BOP clade</taxon>
        <taxon>Oryzoideae</taxon>
        <taxon>Oryzeae</taxon>
        <taxon>Oryzinae</taxon>
        <taxon>Leersia</taxon>
    </lineage>
</organism>
<sequence length="97" mass="10770">MKMNQSKFESERHLCRFSGEPSRLCPPPSHLSLPVGAVHKAEHARTAATRIMMFSSTYRGTGESRARVTVGGINNNQVVTMEAMRRLWQLGGRGGRT</sequence>
<dbReference type="HOGENOM" id="CLU_2349785_0_0_1"/>
<evidence type="ECO:0000313" key="2">
    <source>
        <dbReference type="Proteomes" id="UP000032180"/>
    </source>
</evidence>
<reference evidence="1 2" key="1">
    <citation type="submission" date="2012-08" db="EMBL/GenBank/DDBJ databases">
        <title>Oryza genome evolution.</title>
        <authorList>
            <person name="Wing R.A."/>
        </authorList>
    </citation>
    <scope>NUCLEOTIDE SEQUENCE</scope>
</reference>
<keyword evidence="2" id="KW-1185">Reference proteome</keyword>
<reference evidence="1" key="3">
    <citation type="submission" date="2015-04" db="UniProtKB">
        <authorList>
            <consortium name="EnsemblPlants"/>
        </authorList>
    </citation>
    <scope>IDENTIFICATION</scope>
</reference>
<dbReference type="Gramene" id="LPERR01G06780.1">
    <property type="protein sequence ID" value="LPERR01G06780.1"/>
    <property type="gene ID" value="LPERR01G06780"/>
</dbReference>